<keyword evidence="1" id="KW-0645">Protease</keyword>
<dbReference type="PROSITE" id="PS00135">
    <property type="entry name" value="TRYPSIN_SER"/>
    <property type="match status" value="1"/>
</dbReference>
<dbReference type="EMBL" id="GBXI01011172">
    <property type="protein sequence ID" value="JAD03120.1"/>
    <property type="molecule type" value="Transcribed_RNA"/>
</dbReference>
<feature type="domain" description="Peptidase S1" evidence="5">
    <location>
        <begin position="1"/>
        <end position="164"/>
    </location>
</feature>
<keyword evidence="2" id="KW-0378">Hydrolase</keyword>
<proteinExistence type="predicted"/>
<name>A0A0A1WX69_ZEUCU</name>
<dbReference type="PROSITE" id="PS50240">
    <property type="entry name" value="TRYPSIN_DOM"/>
    <property type="match status" value="1"/>
</dbReference>
<dbReference type="PANTHER" id="PTHR24264">
    <property type="entry name" value="TRYPSIN-RELATED"/>
    <property type="match status" value="1"/>
</dbReference>
<evidence type="ECO:0000259" key="5">
    <source>
        <dbReference type="PROSITE" id="PS50240"/>
    </source>
</evidence>
<evidence type="ECO:0000256" key="2">
    <source>
        <dbReference type="ARBA" id="ARBA00022801"/>
    </source>
</evidence>
<evidence type="ECO:0000256" key="1">
    <source>
        <dbReference type="ARBA" id="ARBA00022670"/>
    </source>
</evidence>
<dbReference type="SMART" id="SM00020">
    <property type="entry name" value="Tryp_SPc"/>
    <property type="match status" value="1"/>
</dbReference>
<dbReference type="InterPro" id="IPR033116">
    <property type="entry name" value="TRYPSIN_SER"/>
</dbReference>
<dbReference type="Pfam" id="PF00089">
    <property type="entry name" value="Trypsin"/>
    <property type="match status" value="1"/>
</dbReference>
<organism evidence="6">
    <name type="scientific">Zeugodacus cucurbitae</name>
    <name type="common">Melon fruit fly</name>
    <name type="synonym">Bactrocera cucurbitae</name>
    <dbReference type="NCBI Taxonomy" id="28588"/>
    <lineage>
        <taxon>Eukaryota</taxon>
        <taxon>Metazoa</taxon>
        <taxon>Ecdysozoa</taxon>
        <taxon>Arthropoda</taxon>
        <taxon>Hexapoda</taxon>
        <taxon>Insecta</taxon>
        <taxon>Pterygota</taxon>
        <taxon>Neoptera</taxon>
        <taxon>Endopterygota</taxon>
        <taxon>Diptera</taxon>
        <taxon>Brachycera</taxon>
        <taxon>Muscomorpha</taxon>
        <taxon>Tephritoidea</taxon>
        <taxon>Tephritidae</taxon>
        <taxon>Zeugodacus</taxon>
        <taxon>Zeugodacus</taxon>
    </lineage>
</organism>
<dbReference type="GO" id="GO:0005615">
    <property type="term" value="C:extracellular space"/>
    <property type="evidence" value="ECO:0007669"/>
    <property type="project" value="TreeGrafter"/>
</dbReference>
<reference evidence="6" key="1">
    <citation type="submission" date="2014-11" db="EMBL/GenBank/DDBJ databases">
        <authorList>
            <person name="Geib S."/>
        </authorList>
    </citation>
    <scope>NUCLEOTIDE SEQUENCE</scope>
</reference>
<dbReference type="InterPro" id="IPR043504">
    <property type="entry name" value="Peptidase_S1_PA_chymotrypsin"/>
</dbReference>
<keyword evidence="3" id="KW-0720">Serine protease</keyword>
<dbReference type="AlphaFoldDB" id="A0A0A1WX69"/>
<keyword evidence="4" id="KW-1015">Disulfide bond</keyword>
<dbReference type="PRINTS" id="PR00722">
    <property type="entry name" value="CHYMOTRYPSIN"/>
</dbReference>
<accession>A0A0A1WX69</accession>
<reference evidence="6" key="2">
    <citation type="journal article" date="2015" name="Gigascience">
        <title>Reconstructing a comprehensive transcriptome assembly of a white-pupal translocated strain of the pest fruit fly Bactrocera cucurbitae.</title>
        <authorList>
            <person name="Sim S.B."/>
            <person name="Calla B."/>
            <person name="Hall B."/>
            <person name="DeRego T."/>
            <person name="Geib S.M."/>
        </authorList>
    </citation>
    <scope>NUCLEOTIDE SEQUENCE</scope>
</reference>
<dbReference type="GO" id="GO:0004252">
    <property type="term" value="F:serine-type endopeptidase activity"/>
    <property type="evidence" value="ECO:0007669"/>
    <property type="project" value="InterPro"/>
</dbReference>
<dbReference type="InterPro" id="IPR050127">
    <property type="entry name" value="Serine_Proteases_S1"/>
</dbReference>
<dbReference type="GO" id="GO:0006508">
    <property type="term" value="P:proteolysis"/>
    <property type="evidence" value="ECO:0007669"/>
    <property type="project" value="UniProtKB-KW"/>
</dbReference>
<evidence type="ECO:0000313" key="6">
    <source>
        <dbReference type="EMBL" id="JAD03120.1"/>
    </source>
</evidence>
<gene>
    <name evidence="6" type="primary">HABP2_0</name>
    <name evidence="6" type="ORF">g.6947</name>
</gene>
<dbReference type="InterPro" id="IPR009003">
    <property type="entry name" value="Peptidase_S1_PA"/>
</dbReference>
<protein>
    <submittedName>
        <fullName evidence="6">Hyaluronan-binding protein 2</fullName>
    </submittedName>
</protein>
<dbReference type="CDD" id="cd00190">
    <property type="entry name" value="Tryp_SPc"/>
    <property type="match status" value="1"/>
</dbReference>
<sequence>MKSTCVHLLDSTNIQNDIALVRLKKSYEPEYNLISNAFGTLPLPDMKHLSGVFCQIIGYGATQYAGELQNKLIEGVVKIITKQECTEILGRILAPPHDETTLCALGDNQDTCQGDSGGPLICKLDDVPYICGIVSHGLTCGVTGVPSIYTAILPYLEWITWIINDKTEDS</sequence>
<dbReference type="InterPro" id="IPR001314">
    <property type="entry name" value="Peptidase_S1A"/>
</dbReference>
<dbReference type="PANTHER" id="PTHR24264:SF40">
    <property type="entry name" value="HYALURONAN-BINDING PROTEIN 2"/>
    <property type="match status" value="1"/>
</dbReference>
<evidence type="ECO:0000256" key="4">
    <source>
        <dbReference type="ARBA" id="ARBA00023157"/>
    </source>
</evidence>
<dbReference type="Gene3D" id="2.40.10.10">
    <property type="entry name" value="Trypsin-like serine proteases"/>
    <property type="match status" value="1"/>
</dbReference>
<dbReference type="InterPro" id="IPR001254">
    <property type="entry name" value="Trypsin_dom"/>
</dbReference>
<evidence type="ECO:0000256" key="3">
    <source>
        <dbReference type="ARBA" id="ARBA00022825"/>
    </source>
</evidence>
<dbReference type="SUPFAM" id="SSF50494">
    <property type="entry name" value="Trypsin-like serine proteases"/>
    <property type="match status" value="1"/>
</dbReference>